<evidence type="ECO:0000313" key="2">
    <source>
        <dbReference type="EMBL" id="AWU96455.1"/>
    </source>
</evidence>
<dbReference type="AlphaFoldDB" id="A0A2U9SAB6"/>
<dbReference type="InterPro" id="IPR027417">
    <property type="entry name" value="P-loop_NTPase"/>
</dbReference>
<dbReference type="RefSeq" id="WP_111069195.1">
    <property type="nucleotide sequence ID" value="NZ_CP029831.1"/>
</dbReference>
<evidence type="ECO:0000313" key="3">
    <source>
        <dbReference type="Proteomes" id="UP000249605"/>
    </source>
</evidence>
<keyword evidence="2" id="KW-0614">Plasmid</keyword>
<sequence length="380" mass="43680">MTPWLRRNAHRIFHPLAGADAATLATVLAKGGGVGPLHLHRVVTAVGAAAIRAPMDLLERRRVARLTGEGKEQGRERGSGQGKAPPPLFILGHWRSGTTHLLNLLAQDERFAAPDPLAVGLPWGFLGLTSFWRSRLEAWLPPDRIIDPMPIDPTAPQEDELALALMQPLSYYHGIFFPKHLYRDFRQGVLFEGCRPQAVALWRRRMDHYLTKLQLYSGSRRLLIKNPAHTARVGELLALRPDAVFLHIHRDPYEVFSSTRRMLLTLLREFSLQSYDPQVVDGLVLDLYPAMMARFDRDRGLLPPGRLVEIRYDRFIADPLETLRRVYDGLNLGPFEPVQPRMERYLAGVRDYRRARHDLEEQARRAVRRQWAFAFDRWDY</sequence>
<keyword evidence="3" id="KW-1185">Reference proteome</keyword>
<dbReference type="PANTHER" id="PTHR36451">
    <property type="entry name" value="PAPS-DEPENDENT SULFOTRANSFERASE STF3"/>
    <property type="match status" value="1"/>
</dbReference>
<dbReference type="OrthoDB" id="9777890at2"/>
<name>A0A2U9SAB6_9PROT</name>
<organism evidence="2 3">
    <name type="scientific">Azospirillum ramasamyi</name>
    <dbReference type="NCBI Taxonomy" id="682998"/>
    <lineage>
        <taxon>Bacteria</taxon>
        <taxon>Pseudomonadati</taxon>
        <taxon>Pseudomonadota</taxon>
        <taxon>Alphaproteobacteria</taxon>
        <taxon>Rhodospirillales</taxon>
        <taxon>Azospirillaceae</taxon>
        <taxon>Azospirillum</taxon>
    </lineage>
</organism>
<evidence type="ECO:0000256" key="1">
    <source>
        <dbReference type="SAM" id="Coils"/>
    </source>
</evidence>
<keyword evidence="2" id="KW-0808">Transferase</keyword>
<dbReference type="SUPFAM" id="SSF52540">
    <property type="entry name" value="P-loop containing nucleoside triphosphate hydrolases"/>
    <property type="match status" value="1"/>
</dbReference>
<dbReference type="Pfam" id="PF13469">
    <property type="entry name" value="Sulfotransfer_3"/>
    <property type="match status" value="1"/>
</dbReference>
<dbReference type="KEGG" id="azm:DM194_16985"/>
<accession>A0A2U9SAB6</accession>
<protein>
    <submittedName>
        <fullName evidence="2">Sulfotransferase</fullName>
    </submittedName>
</protein>
<gene>
    <name evidence="2" type="ORF">DM194_16985</name>
</gene>
<dbReference type="Proteomes" id="UP000249605">
    <property type="component" value="Plasmid unnamed7"/>
</dbReference>
<dbReference type="GO" id="GO:0016740">
    <property type="term" value="F:transferase activity"/>
    <property type="evidence" value="ECO:0007669"/>
    <property type="project" value="UniProtKB-KW"/>
</dbReference>
<reference evidence="2 3" key="1">
    <citation type="submission" date="2018-06" db="EMBL/GenBank/DDBJ databases">
        <title>Complete genome sequencing of Azospirillum sp. M2T2B2.</title>
        <authorList>
            <person name="Heo J."/>
            <person name="Kim S.-J."/>
            <person name="Kwon S.-W."/>
            <person name="Anandham R."/>
        </authorList>
    </citation>
    <scope>NUCLEOTIDE SEQUENCE [LARGE SCALE GENOMIC DNA]</scope>
    <source>
        <strain evidence="2 3">M2T2B2</strain>
        <plasmid evidence="2 3">unnamed7</plasmid>
    </source>
</reference>
<dbReference type="InterPro" id="IPR052736">
    <property type="entry name" value="Stf3_sulfotransferase"/>
</dbReference>
<dbReference type="PANTHER" id="PTHR36451:SF1">
    <property type="entry name" value="OMEGA-HYDROXY-BETA-DIHYDROMENAQUINONE-9 SULFOTRANSFERASE STF3"/>
    <property type="match status" value="1"/>
</dbReference>
<dbReference type="Gene3D" id="3.40.50.300">
    <property type="entry name" value="P-loop containing nucleotide triphosphate hydrolases"/>
    <property type="match status" value="1"/>
</dbReference>
<dbReference type="EMBL" id="CP029831">
    <property type="protein sequence ID" value="AWU96455.1"/>
    <property type="molecule type" value="Genomic_DNA"/>
</dbReference>
<keyword evidence="1" id="KW-0175">Coiled coil</keyword>
<proteinExistence type="predicted"/>
<feature type="coiled-coil region" evidence="1">
    <location>
        <begin position="342"/>
        <end position="369"/>
    </location>
</feature>
<geneLocation type="plasmid" evidence="2 3">
    <name>unnamed7</name>
</geneLocation>